<name>L0R6U8_9BACT</name>
<dbReference type="EMBL" id="FO203522">
    <property type="protein sequence ID" value="CCO22449.1"/>
    <property type="molecule type" value="Genomic_DNA"/>
</dbReference>
<accession>L0R6U8</accession>
<organism evidence="1 2">
    <name type="scientific">Maridesulfovibrio hydrothermalis AM13 = DSM 14728</name>
    <dbReference type="NCBI Taxonomy" id="1121451"/>
    <lineage>
        <taxon>Bacteria</taxon>
        <taxon>Pseudomonadati</taxon>
        <taxon>Thermodesulfobacteriota</taxon>
        <taxon>Desulfovibrionia</taxon>
        <taxon>Desulfovibrionales</taxon>
        <taxon>Desulfovibrionaceae</taxon>
        <taxon>Maridesulfovibrio</taxon>
    </lineage>
</organism>
<sequence length="53" mass="6145">MFLRSAFVNSLNKSKLRWSIQLNIAQGRPVHDSECEDFKLVINLLKKMISVLL</sequence>
<gene>
    <name evidence="1" type="ORF">DESAM_20158</name>
</gene>
<keyword evidence="2" id="KW-1185">Reference proteome</keyword>
<dbReference type="Proteomes" id="UP000010808">
    <property type="component" value="Chromosome"/>
</dbReference>
<evidence type="ECO:0000313" key="1">
    <source>
        <dbReference type="EMBL" id="CCO22449.1"/>
    </source>
</evidence>
<proteinExistence type="predicted"/>
<protein>
    <submittedName>
        <fullName evidence="1">Uncharacterized protein</fullName>
    </submittedName>
</protein>
<reference evidence="1 2" key="1">
    <citation type="submission" date="2012-10" db="EMBL/GenBank/DDBJ databases">
        <authorList>
            <person name="Genoscope - CEA"/>
        </authorList>
    </citation>
    <scope>NUCLEOTIDE SEQUENCE [LARGE SCALE GENOMIC DNA]</scope>
    <source>
        <strain evidence="2">AM13 / DSM 14728</strain>
    </source>
</reference>
<dbReference type="HOGENOM" id="CLU_3060863_0_0_7"/>
<dbReference type="KEGG" id="dhy:DESAM_20158"/>
<dbReference type="AlphaFoldDB" id="L0R6U8"/>
<evidence type="ECO:0000313" key="2">
    <source>
        <dbReference type="Proteomes" id="UP000010808"/>
    </source>
</evidence>